<dbReference type="Gene3D" id="3.40.50.720">
    <property type="entry name" value="NAD(P)-binding Rossmann-like Domain"/>
    <property type="match status" value="1"/>
</dbReference>
<dbReference type="Proteomes" id="UP000270291">
    <property type="component" value="Unassembled WGS sequence"/>
</dbReference>
<evidence type="ECO:0000256" key="2">
    <source>
        <dbReference type="ARBA" id="ARBA00023002"/>
    </source>
</evidence>
<dbReference type="Pfam" id="PF00106">
    <property type="entry name" value="adh_short"/>
    <property type="match status" value="1"/>
</dbReference>
<comment type="similarity">
    <text evidence="1">Belongs to the short-chain dehydrogenases/reductases (SDR) family.</text>
</comment>
<evidence type="ECO:0000256" key="1">
    <source>
        <dbReference type="ARBA" id="ARBA00006484"/>
    </source>
</evidence>
<dbReference type="GO" id="GO:0016020">
    <property type="term" value="C:membrane"/>
    <property type="evidence" value="ECO:0007669"/>
    <property type="project" value="TreeGrafter"/>
</dbReference>
<organism evidence="3 4">
    <name type="scientific">Hymenobacter perfusus</name>
    <dbReference type="NCBI Taxonomy" id="1236770"/>
    <lineage>
        <taxon>Bacteria</taxon>
        <taxon>Pseudomonadati</taxon>
        <taxon>Bacteroidota</taxon>
        <taxon>Cytophagia</taxon>
        <taxon>Cytophagales</taxon>
        <taxon>Hymenobacteraceae</taxon>
        <taxon>Hymenobacter</taxon>
    </lineage>
</organism>
<dbReference type="SUPFAM" id="SSF51735">
    <property type="entry name" value="NAD(P)-binding Rossmann-fold domains"/>
    <property type="match status" value="1"/>
</dbReference>
<dbReference type="InterPro" id="IPR002347">
    <property type="entry name" value="SDR_fam"/>
</dbReference>
<dbReference type="AlphaFoldDB" id="A0A3R9NUX8"/>
<comment type="caution">
    <text evidence="3">The sequence shown here is derived from an EMBL/GenBank/DDBJ whole genome shotgun (WGS) entry which is preliminary data.</text>
</comment>
<sequence>MKKILITGGSDGIGLAAARLLAAEGAVLTLVARNPAKLQTALVSLAGSGHSVLAADLATPDGMHLVARHIDENRYDAFINNAGAGIYGRFADLPLDKQLELMHLNMDAEVVLAHHYLRQARRGDALVNTASTVGLTSLPGTGVYTATKAFVGILSETLWWEMKERGVYVMSFNPGATGSSFHTAAGGGNDRFSAMQTPEAVARELVRALRKRTRPRVVSGAMNRLLVFFSRALPRRATINLMGRFSPASAA</sequence>
<dbReference type="CDD" id="cd05233">
    <property type="entry name" value="SDR_c"/>
    <property type="match status" value="1"/>
</dbReference>
<dbReference type="PANTHER" id="PTHR44196:SF1">
    <property type="entry name" value="DEHYDROGENASE_REDUCTASE SDR FAMILY MEMBER 7B"/>
    <property type="match status" value="1"/>
</dbReference>
<name>A0A3R9NUX8_9BACT</name>
<gene>
    <name evidence="3" type="ORF">EI293_06270</name>
</gene>
<keyword evidence="2" id="KW-0560">Oxidoreductase</keyword>
<dbReference type="PRINTS" id="PR00081">
    <property type="entry name" value="GDHRDH"/>
</dbReference>
<reference evidence="3 4" key="1">
    <citation type="submission" date="2018-12" db="EMBL/GenBank/DDBJ databases">
        <authorList>
            <person name="Feng G."/>
            <person name="Zhu H."/>
        </authorList>
    </citation>
    <scope>NUCLEOTIDE SEQUENCE [LARGE SCALE GENOMIC DNA]</scope>
    <source>
        <strain evidence="3 4">LMG 26000</strain>
    </source>
</reference>
<dbReference type="RefSeq" id="WP_125436308.1">
    <property type="nucleotide sequence ID" value="NZ_RWIU01000002.1"/>
</dbReference>
<accession>A0A3R9NUX8</accession>
<proteinExistence type="inferred from homology"/>
<dbReference type="OrthoDB" id="9808814at2"/>
<dbReference type="GO" id="GO:0016491">
    <property type="term" value="F:oxidoreductase activity"/>
    <property type="evidence" value="ECO:0007669"/>
    <property type="project" value="UniProtKB-KW"/>
</dbReference>
<evidence type="ECO:0000313" key="4">
    <source>
        <dbReference type="Proteomes" id="UP000270291"/>
    </source>
</evidence>
<dbReference type="EMBL" id="RWIU01000002">
    <property type="protein sequence ID" value="RSK44143.1"/>
    <property type="molecule type" value="Genomic_DNA"/>
</dbReference>
<dbReference type="PANTHER" id="PTHR44196">
    <property type="entry name" value="DEHYDROGENASE/REDUCTASE SDR FAMILY MEMBER 7B"/>
    <property type="match status" value="1"/>
</dbReference>
<dbReference type="InterPro" id="IPR036291">
    <property type="entry name" value="NAD(P)-bd_dom_sf"/>
</dbReference>
<protein>
    <submittedName>
        <fullName evidence="3">SDR family NAD(P)-dependent oxidoreductase</fullName>
    </submittedName>
</protein>
<evidence type="ECO:0000313" key="3">
    <source>
        <dbReference type="EMBL" id="RSK44143.1"/>
    </source>
</evidence>
<keyword evidence="4" id="KW-1185">Reference proteome</keyword>